<comment type="caution">
    <text evidence="1">The sequence shown here is derived from an EMBL/GenBank/DDBJ whole genome shotgun (WGS) entry which is preliminary data.</text>
</comment>
<sequence length="88" mass="9951">MIWSRPFTEAKLPVRCERTICRFHWRRTCGNEFEPITGIEKSGPEKRCVGGTLLIAAADDSSKALTTFLQKISKDNGAFLTDTKIFQD</sequence>
<gene>
    <name evidence="1" type="ORF">CEXT_662591</name>
</gene>
<proteinExistence type="predicted"/>
<dbReference type="Proteomes" id="UP001054945">
    <property type="component" value="Unassembled WGS sequence"/>
</dbReference>
<evidence type="ECO:0000313" key="2">
    <source>
        <dbReference type="Proteomes" id="UP001054945"/>
    </source>
</evidence>
<organism evidence="1 2">
    <name type="scientific">Caerostris extrusa</name>
    <name type="common">Bark spider</name>
    <name type="synonym">Caerostris bankana</name>
    <dbReference type="NCBI Taxonomy" id="172846"/>
    <lineage>
        <taxon>Eukaryota</taxon>
        <taxon>Metazoa</taxon>
        <taxon>Ecdysozoa</taxon>
        <taxon>Arthropoda</taxon>
        <taxon>Chelicerata</taxon>
        <taxon>Arachnida</taxon>
        <taxon>Araneae</taxon>
        <taxon>Araneomorphae</taxon>
        <taxon>Entelegynae</taxon>
        <taxon>Araneoidea</taxon>
        <taxon>Araneidae</taxon>
        <taxon>Caerostris</taxon>
    </lineage>
</organism>
<reference evidence="1 2" key="1">
    <citation type="submission" date="2021-06" db="EMBL/GenBank/DDBJ databases">
        <title>Caerostris extrusa draft genome.</title>
        <authorList>
            <person name="Kono N."/>
            <person name="Arakawa K."/>
        </authorList>
    </citation>
    <scope>NUCLEOTIDE SEQUENCE [LARGE SCALE GENOMIC DNA]</scope>
</reference>
<dbReference type="EMBL" id="BPLR01014287">
    <property type="protein sequence ID" value="GIY67848.1"/>
    <property type="molecule type" value="Genomic_DNA"/>
</dbReference>
<protein>
    <submittedName>
        <fullName evidence="1">Uncharacterized protein</fullName>
    </submittedName>
</protein>
<name>A0AAV4VE74_CAEEX</name>
<accession>A0AAV4VE74</accession>
<evidence type="ECO:0000313" key="1">
    <source>
        <dbReference type="EMBL" id="GIY67848.1"/>
    </source>
</evidence>
<dbReference type="AlphaFoldDB" id="A0AAV4VE74"/>
<keyword evidence="2" id="KW-1185">Reference proteome</keyword>